<dbReference type="EMBL" id="ASPP01021920">
    <property type="protein sequence ID" value="ETO11876.1"/>
    <property type="molecule type" value="Genomic_DNA"/>
</dbReference>
<feature type="compositionally biased region" description="Basic and acidic residues" evidence="1">
    <location>
        <begin position="201"/>
        <end position="233"/>
    </location>
</feature>
<evidence type="ECO:0000256" key="1">
    <source>
        <dbReference type="SAM" id="MobiDB-lite"/>
    </source>
</evidence>
<name>X6ME24_RETFI</name>
<evidence type="ECO:0000313" key="3">
    <source>
        <dbReference type="Proteomes" id="UP000023152"/>
    </source>
</evidence>
<sequence length="247" mass="29078">CNSADNQYKKKKKTNVKKNNVRVKGIALEFLKRYDLWGHFASEHVSQEISKNFFFFLSPIQQPSTTNKQTNKKKRLGNMLAIFQPPEYTAEFSKLYEWLKKELPSEIEIVLHKSIIRGLMNQTDGPDMDSALRLIEKIRDAKKGKILRNRMFLDMLLACEKHGLLDKVFQIRRLIDEFSIPMAQDTYACFFRTLANLQQSAKDKEKEKDKNNEDKDDKDKDKEINAKEDDKTHNNHYLQLFSEHFAK</sequence>
<keyword evidence="3" id="KW-1185">Reference proteome</keyword>
<dbReference type="Proteomes" id="UP000023152">
    <property type="component" value="Unassembled WGS sequence"/>
</dbReference>
<reference evidence="2 3" key="1">
    <citation type="journal article" date="2013" name="Curr. Biol.">
        <title>The Genome of the Foraminiferan Reticulomyxa filosa.</title>
        <authorList>
            <person name="Glockner G."/>
            <person name="Hulsmann N."/>
            <person name="Schleicher M."/>
            <person name="Noegel A.A."/>
            <person name="Eichinger L."/>
            <person name="Gallinger C."/>
            <person name="Pawlowski J."/>
            <person name="Sierra R."/>
            <person name="Euteneuer U."/>
            <person name="Pillet L."/>
            <person name="Moustafa A."/>
            <person name="Platzer M."/>
            <person name="Groth M."/>
            <person name="Szafranski K."/>
            <person name="Schliwa M."/>
        </authorList>
    </citation>
    <scope>NUCLEOTIDE SEQUENCE [LARGE SCALE GENOMIC DNA]</scope>
</reference>
<accession>X6ME24</accession>
<gene>
    <name evidence="2" type="ORF">RFI_25499</name>
</gene>
<protein>
    <submittedName>
        <fullName evidence="2">Uncharacterized protein</fullName>
    </submittedName>
</protein>
<organism evidence="2 3">
    <name type="scientific">Reticulomyxa filosa</name>
    <dbReference type="NCBI Taxonomy" id="46433"/>
    <lineage>
        <taxon>Eukaryota</taxon>
        <taxon>Sar</taxon>
        <taxon>Rhizaria</taxon>
        <taxon>Retaria</taxon>
        <taxon>Foraminifera</taxon>
        <taxon>Monothalamids</taxon>
        <taxon>Reticulomyxidae</taxon>
        <taxon>Reticulomyxa</taxon>
    </lineage>
</organism>
<proteinExistence type="predicted"/>
<dbReference type="InterPro" id="IPR011990">
    <property type="entry name" value="TPR-like_helical_dom_sf"/>
</dbReference>
<comment type="caution">
    <text evidence="2">The sequence shown here is derived from an EMBL/GenBank/DDBJ whole genome shotgun (WGS) entry which is preliminary data.</text>
</comment>
<dbReference type="Gene3D" id="1.25.40.10">
    <property type="entry name" value="Tetratricopeptide repeat domain"/>
    <property type="match status" value="1"/>
</dbReference>
<feature type="non-terminal residue" evidence="2">
    <location>
        <position position="1"/>
    </location>
</feature>
<evidence type="ECO:0000313" key="2">
    <source>
        <dbReference type="EMBL" id="ETO11876.1"/>
    </source>
</evidence>
<feature type="region of interest" description="Disordered" evidence="1">
    <location>
        <begin position="200"/>
        <end position="234"/>
    </location>
</feature>
<dbReference type="AlphaFoldDB" id="X6ME24"/>